<organism evidence="1 2">
    <name type="scientific">Chenopodium quinoa</name>
    <name type="common">Quinoa</name>
    <dbReference type="NCBI Taxonomy" id="63459"/>
    <lineage>
        <taxon>Eukaryota</taxon>
        <taxon>Viridiplantae</taxon>
        <taxon>Streptophyta</taxon>
        <taxon>Embryophyta</taxon>
        <taxon>Tracheophyta</taxon>
        <taxon>Spermatophyta</taxon>
        <taxon>Magnoliopsida</taxon>
        <taxon>eudicotyledons</taxon>
        <taxon>Gunneridae</taxon>
        <taxon>Pentapetalae</taxon>
        <taxon>Caryophyllales</taxon>
        <taxon>Chenopodiaceae</taxon>
        <taxon>Chenopodioideae</taxon>
        <taxon>Atripliceae</taxon>
        <taxon>Chenopodium</taxon>
    </lineage>
</organism>
<sequence>MTHEVHIELPSSGKCFQLIRHSVYLKGILYRLSLLNKVIFFDLNRLTIRVINNPCKTPPPQPGCIAVSNGLLSYVKREKDYVCVWLLDDPNEPNEWSLKYKLCFDNLLDCVLEKKMGGILVWLHPCGFHPTEDILFMSSASSILAYHIGIGRIQEVRSFSFLGEVSGGYFFPVFMHRNTFVTLKNWCRGTTTEINVFYTSTIVSDIQNVRTVE</sequence>
<dbReference type="EnsemblPlants" id="AUR62006533-RA">
    <property type="protein sequence ID" value="AUR62006533-RA:cds"/>
    <property type="gene ID" value="AUR62006533"/>
</dbReference>
<name>A0A803L3U4_CHEQI</name>
<evidence type="ECO:0000313" key="1">
    <source>
        <dbReference type="EnsemblPlants" id="AUR62006533-RA:cds"/>
    </source>
</evidence>
<dbReference type="Gramene" id="AUR62006533-RA">
    <property type="protein sequence ID" value="AUR62006533-RA:cds"/>
    <property type="gene ID" value="AUR62006533"/>
</dbReference>
<accession>A0A803L3U4</accession>
<dbReference type="Proteomes" id="UP000596660">
    <property type="component" value="Unplaced"/>
</dbReference>
<evidence type="ECO:0000313" key="2">
    <source>
        <dbReference type="Proteomes" id="UP000596660"/>
    </source>
</evidence>
<proteinExistence type="predicted"/>
<keyword evidence="2" id="KW-1185">Reference proteome</keyword>
<protein>
    <recommendedName>
        <fullName evidence="3">F-box associated domain-containing protein</fullName>
    </recommendedName>
</protein>
<reference evidence="1" key="1">
    <citation type="journal article" date="2017" name="Nature">
        <title>The genome of Chenopodium quinoa.</title>
        <authorList>
            <person name="Jarvis D.E."/>
            <person name="Ho Y.S."/>
            <person name="Lightfoot D.J."/>
            <person name="Schmoeckel S.M."/>
            <person name="Li B."/>
            <person name="Borm T.J.A."/>
            <person name="Ohyanagi H."/>
            <person name="Mineta K."/>
            <person name="Michell C.T."/>
            <person name="Saber N."/>
            <person name="Kharbatia N.M."/>
            <person name="Rupper R.R."/>
            <person name="Sharp A.R."/>
            <person name="Dally N."/>
            <person name="Boughton B.A."/>
            <person name="Woo Y.H."/>
            <person name="Gao G."/>
            <person name="Schijlen E.G.W.M."/>
            <person name="Guo X."/>
            <person name="Momin A.A."/>
            <person name="Negrao S."/>
            <person name="Al-Babili S."/>
            <person name="Gehring C."/>
            <person name="Roessner U."/>
            <person name="Jung C."/>
            <person name="Murphy K."/>
            <person name="Arold S.T."/>
            <person name="Gojobori T."/>
            <person name="van der Linden C.G."/>
            <person name="van Loo E.N."/>
            <person name="Jellen E.N."/>
            <person name="Maughan P.J."/>
            <person name="Tester M."/>
        </authorList>
    </citation>
    <scope>NUCLEOTIDE SEQUENCE [LARGE SCALE GENOMIC DNA]</scope>
    <source>
        <strain evidence="1">cv. PI 614886</strain>
    </source>
</reference>
<evidence type="ECO:0008006" key="3">
    <source>
        <dbReference type="Google" id="ProtNLM"/>
    </source>
</evidence>
<reference evidence="1" key="2">
    <citation type="submission" date="2021-03" db="UniProtKB">
        <authorList>
            <consortium name="EnsemblPlants"/>
        </authorList>
    </citation>
    <scope>IDENTIFICATION</scope>
</reference>
<dbReference type="AlphaFoldDB" id="A0A803L3U4"/>